<evidence type="ECO:0000313" key="2">
    <source>
        <dbReference type="EMBL" id="PLZ87721.1"/>
    </source>
</evidence>
<sequence>MSESKTLLENNDHLPLRSPEEVDLNIFNAIKGPDDQGSLPIKDIKRLFHKMVVVDDETLLNAETIKVPGFIGISDQPQVSDAQGNTVSGYEDILKFIDKYGLLVCTYQYNKDRYGRVIDLRWPPNDQEQYELMEIFIKNEGHHSGAIIPAQRFTGEKIFASFNEPDSYHNGMYGSDGFLAVAQRLVFPEFVTPEQSRGYTDSIICWMALINPFVQFAANDFNGGDPTRVCDRPTLKEFLQNCALASLGFPEALEFFTRPENTAYCAEFIYISLNTPVYPFNKQGLTLLLDGDEAKALEILKLQEHQNNRRENILSFKSDNPQFKAFNIQMPLVPADLPPLDVLMAKHGQTIDPNSIPFPPFKLSQVLRRAFRTLLPRSNALNKPKIVQAQVKLFGYLEPLIMRQLGIGIPNPQPLPTPPVPIPAPVPANPPTSTKKAANPTPNTSPQPSPAPIPQADPPPKDDPRIPAIRQFMEYVKAQLQQHYNSDAEFDSTFDAIIEKADNLVGDSELKYFVPPRIYVDLGQNDGDENLPKGWGFHLETVGALIYRGAIKGTPQTAIETPQQLPQQSLNQDSQVITRQQANRLKVGN</sequence>
<comment type="caution">
    <text evidence="2">The sequence shown here is derived from an EMBL/GenBank/DDBJ whole genome shotgun (WGS) entry which is preliminary data.</text>
</comment>
<evidence type="ECO:0000313" key="3">
    <source>
        <dbReference type="Proteomes" id="UP000235036"/>
    </source>
</evidence>
<name>A0A2N6K0N4_FISMU</name>
<reference evidence="2 3" key="1">
    <citation type="submission" date="2017-08" db="EMBL/GenBank/DDBJ databases">
        <title>Genomes of Fischerella (Mastigocladus) sp. strains.</title>
        <authorList>
            <person name="Miller S.R."/>
        </authorList>
    </citation>
    <scope>NUCLEOTIDE SEQUENCE [LARGE SCALE GENOMIC DNA]</scope>
    <source>
        <strain evidence="2 3">CCMEE 5323</strain>
    </source>
</reference>
<dbReference type="RefSeq" id="WP_102205444.1">
    <property type="nucleotide sequence ID" value="NZ_CAWNVR010000494.1"/>
</dbReference>
<keyword evidence="3" id="KW-1185">Reference proteome</keyword>
<evidence type="ECO:0000256" key="1">
    <source>
        <dbReference type="SAM" id="MobiDB-lite"/>
    </source>
</evidence>
<dbReference type="EMBL" id="NRQW01000385">
    <property type="protein sequence ID" value="PLZ87721.1"/>
    <property type="molecule type" value="Genomic_DNA"/>
</dbReference>
<feature type="region of interest" description="Disordered" evidence="1">
    <location>
        <begin position="416"/>
        <end position="466"/>
    </location>
</feature>
<accession>A0A2N6K0N4</accession>
<organism evidence="2 3">
    <name type="scientific">Fischerella muscicola CCMEE 5323</name>
    <dbReference type="NCBI Taxonomy" id="2019572"/>
    <lineage>
        <taxon>Bacteria</taxon>
        <taxon>Bacillati</taxon>
        <taxon>Cyanobacteriota</taxon>
        <taxon>Cyanophyceae</taxon>
        <taxon>Nostocales</taxon>
        <taxon>Hapalosiphonaceae</taxon>
        <taxon>Fischerella</taxon>
    </lineage>
</organism>
<protein>
    <submittedName>
        <fullName evidence="2">Uncharacterized protein</fullName>
    </submittedName>
</protein>
<gene>
    <name evidence="2" type="ORF">CEN44_16815</name>
</gene>
<feature type="compositionally biased region" description="Pro residues" evidence="1">
    <location>
        <begin position="416"/>
        <end position="430"/>
    </location>
</feature>
<dbReference type="AlphaFoldDB" id="A0A2N6K0N4"/>
<proteinExistence type="predicted"/>
<dbReference type="Proteomes" id="UP000235036">
    <property type="component" value="Unassembled WGS sequence"/>
</dbReference>
<feature type="compositionally biased region" description="Pro residues" evidence="1">
    <location>
        <begin position="443"/>
        <end position="458"/>
    </location>
</feature>